<gene>
    <name evidence="3" type="ORF">C7430_101534</name>
</gene>
<feature type="transmembrane region" description="Helical" evidence="1">
    <location>
        <begin position="332"/>
        <end position="350"/>
    </location>
</feature>
<feature type="transmembrane region" description="Helical" evidence="1">
    <location>
        <begin position="231"/>
        <end position="252"/>
    </location>
</feature>
<dbReference type="Proteomes" id="UP000245996">
    <property type="component" value="Unassembled WGS sequence"/>
</dbReference>
<name>A0ABD6XYN3_ENTAG</name>
<evidence type="ECO:0000313" key="4">
    <source>
        <dbReference type="Proteomes" id="UP000245996"/>
    </source>
</evidence>
<evidence type="ECO:0000313" key="3">
    <source>
        <dbReference type="EMBL" id="PWJ82967.1"/>
    </source>
</evidence>
<accession>A0ABD6XYN3</accession>
<protein>
    <submittedName>
        <fullName evidence="3">Peptidoglycan/LPS O-acetylase OafA/YrhL</fullName>
    </submittedName>
</protein>
<dbReference type="Pfam" id="PF01757">
    <property type="entry name" value="Acyl_transf_3"/>
    <property type="match status" value="1"/>
</dbReference>
<evidence type="ECO:0000259" key="2">
    <source>
        <dbReference type="Pfam" id="PF01757"/>
    </source>
</evidence>
<dbReference type="AlphaFoldDB" id="A0ABD6XYN3"/>
<feature type="domain" description="Acyltransferase 3" evidence="2">
    <location>
        <begin position="5"/>
        <end position="346"/>
    </location>
</feature>
<feature type="transmembrane region" description="Helical" evidence="1">
    <location>
        <begin position="302"/>
        <end position="320"/>
    </location>
</feature>
<dbReference type="RefSeq" id="WP_109650609.1">
    <property type="nucleotide sequence ID" value="NZ_CP134744.1"/>
</dbReference>
<dbReference type="PANTHER" id="PTHR23028:SF53">
    <property type="entry name" value="ACYL_TRANSF_3 DOMAIN-CONTAINING PROTEIN"/>
    <property type="match status" value="1"/>
</dbReference>
<evidence type="ECO:0000256" key="1">
    <source>
        <dbReference type="SAM" id="Phobius"/>
    </source>
</evidence>
<dbReference type="InterPro" id="IPR002656">
    <property type="entry name" value="Acyl_transf_3_dom"/>
</dbReference>
<keyword evidence="1" id="KW-0472">Membrane</keyword>
<comment type="caution">
    <text evidence="3">The sequence shown here is derived from an EMBL/GenBank/DDBJ whole genome shotgun (WGS) entry which is preliminary data.</text>
</comment>
<feature type="transmembrane region" description="Helical" evidence="1">
    <location>
        <begin position="10"/>
        <end position="28"/>
    </location>
</feature>
<keyword evidence="1" id="KW-1133">Transmembrane helix</keyword>
<dbReference type="InterPro" id="IPR050879">
    <property type="entry name" value="Acyltransferase_3"/>
</dbReference>
<sequence>MDKKNHDIEVLRTLAIVFVILAHIPGILAPDSFYFKVISVSKFGSGVDLFFCVSGFLITKGLLDKKLNELDFDSFKCEARQFYIKRIWRLMPAAMFWIIVSIILSFALEKYHAFLTPSDMLKSAFFSITQTQNIYFPICRQEGTCGNLGIYWSLSLENQYYLLLPLILFSMNNKKLCFFMLTVFLIQFFIPRTLNSQTPLAWPVRTDAIALGVIIAVLSHKNINYFIRDYIPNRTWVAVLTFISLTFFLAFFTNPNPLVFYQTGLTALLSGIFVLLASLNVNFFARGVFIRTICDYIGSRSYSLYLTHFIVLVLVGRFFLYGVKSTTWLESVAHVALFLFGSFLLAELSYRFIENRFRYNWVSSHKK</sequence>
<organism evidence="3 4">
    <name type="scientific">Enterobacter agglomerans</name>
    <name type="common">Erwinia herbicola</name>
    <name type="synonym">Pantoea agglomerans</name>
    <dbReference type="NCBI Taxonomy" id="549"/>
    <lineage>
        <taxon>Bacteria</taxon>
        <taxon>Pseudomonadati</taxon>
        <taxon>Pseudomonadota</taxon>
        <taxon>Gammaproteobacteria</taxon>
        <taxon>Enterobacterales</taxon>
        <taxon>Erwiniaceae</taxon>
        <taxon>Pantoea</taxon>
        <taxon>Pantoea agglomerans group</taxon>
    </lineage>
</organism>
<dbReference type="EMBL" id="QGHE01000001">
    <property type="protein sequence ID" value="PWJ82967.1"/>
    <property type="molecule type" value="Genomic_DNA"/>
</dbReference>
<feature type="transmembrane region" description="Helical" evidence="1">
    <location>
        <begin position="90"/>
        <end position="108"/>
    </location>
</feature>
<feature type="transmembrane region" description="Helical" evidence="1">
    <location>
        <begin position="200"/>
        <end position="219"/>
    </location>
</feature>
<keyword evidence="1" id="KW-0812">Transmembrane</keyword>
<dbReference type="PANTHER" id="PTHR23028">
    <property type="entry name" value="ACETYLTRANSFERASE"/>
    <property type="match status" value="1"/>
</dbReference>
<feature type="transmembrane region" description="Helical" evidence="1">
    <location>
        <begin position="176"/>
        <end position="194"/>
    </location>
</feature>
<proteinExistence type="predicted"/>
<feature type="transmembrane region" description="Helical" evidence="1">
    <location>
        <begin position="258"/>
        <end position="281"/>
    </location>
</feature>
<reference evidence="3 4" key="1">
    <citation type="submission" date="2018-05" db="EMBL/GenBank/DDBJ databases">
        <title>Genomic Encyclopedia of Type Strains, Phase IV (KMG-V): Genome sequencing to study the core and pangenomes of soil and plant-associated prokaryotes.</title>
        <authorList>
            <person name="Whitman W."/>
        </authorList>
    </citation>
    <scope>NUCLEOTIDE SEQUENCE [LARGE SCALE GENOMIC DNA]</scope>
    <source>
        <strain evidence="3 4">PNG 92-11</strain>
    </source>
</reference>